<protein>
    <submittedName>
        <fullName evidence="1">Novel protein</fullName>
    </submittedName>
    <submittedName>
        <fullName evidence="2">Uncharacterized LOC733763</fullName>
    </submittedName>
    <submittedName>
        <fullName evidence="4">Uncharacterized protein LOC733763</fullName>
    </submittedName>
</protein>
<sequence>MELSLLHENLRTSSKKQRDNLTIKEKRALEKLKNDHDIVIRRADKGGQIVVLNRTDYVTEAYRQLSDTETFIPLEKNPVISYTSELDTLLQEALSFNIIDEALISFIKNDTPKSAIFHYLPKTHKKERPPVGRPIIGIGSLGENFCEYIDYFLQPLVLSILTFSPQQKND</sequence>
<dbReference type="Proteomes" id="UP000008143">
    <property type="component" value="Chromosome 3"/>
</dbReference>
<evidence type="ECO:0000313" key="4">
    <source>
        <dbReference type="RefSeq" id="NP_001037978.1"/>
    </source>
</evidence>
<dbReference type="OrthoDB" id="9909555at2759"/>
<evidence type="ECO:0000313" key="2">
    <source>
        <dbReference type="Ensembl" id="ENSXETP00000116207"/>
    </source>
</evidence>
<organism evidence="1">
    <name type="scientific">Xenopus tropicalis</name>
    <name type="common">Western clawed frog</name>
    <name type="synonym">Silurana tropicalis</name>
    <dbReference type="NCBI Taxonomy" id="8364"/>
    <lineage>
        <taxon>Eukaryota</taxon>
        <taxon>Metazoa</taxon>
        <taxon>Chordata</taxon>
        <taxon>Craniata</taxon>
        <taxon>Vertebrata</taxon>
        <taxon>Euteleostomi</taxon>
        <taxon>Amphibia</taxon>
        <taxon>Batrachia</taxon>
        <taxon>Anura</taxon>
        <taxon>Pipoidea</taxon>
        <taxon>Pipidae</taxon>
        <taxon>Xenopodinae</taxon>
        <taxon>Xenopus</taxon>
        <taxon>Silurana</taxon>
    </lineage>
</organism>
<evidence type="ECO:0000313" key="5">
    <source>
        <dbReference type="Xenbase" id="XB-GENE-29099055"/>
    </source>
</evidence>
<accession>Q28FM0</accession>
<dbReference type="AGR" id="Xenbase:XB-GENE-29099055"/>
<dbReference type="HOGENOM" id="CLU_133580_0_0_1"/>
<dbReference type="KEGG" id="xtr:733763"/>
<gene>
    <name evidence="2 4 5" type="primary">LOC733763</name>
    <name evidence="1" type="ORF">TNeu107n03.1-001</name>
</gene>
<dbReference type="AlphaFoldDB" id="Q28FM0"/>
<evidence type="ECO:0000313" key="3">
    <source>
        <dbReference type="Proteomes" id="UP000008143"/>
    </source>
</evidence>
<evidence type="ECO:0000313" key="1">
    <source>
        <dbReference type="EMBL" id="CAJ83299.1"/>
    </source>
</evidence>
<name>Q28FM0_XENTR</name>
<keyword evidence="3" id="KW-1185">Reference proteome</keyword>
<dbReference type="GeneID" id="733763"/>
<dbReference type="STRING" id="8364.ENSXETP00000051684"/>
<dbReference type="PaxDb" id="8364-ENSXETP00000054746"/>
<reference evidence="1" key="1">
    <citation type="submission" date="2006-10" db="EMBL/GenBank/DDBJ databases">
        <authorList>
            <person name="Amaya E."/>
            <person name="Ashurst J.L."/>
            <person name="Bonfield J.K."/>
            <person name="Croning M.D.R."/>
            <person name="Chen C-K."/>
            <person name="Davies R.M."/>
            <person name="Francis M.D."/>
            <person name="Garrett N."/>
            <person name="Gilchrist M.J."/>
            <person name="Grafham D.V."/>
            <person name="McLaren S.R."/>
            <person name="Papalopulu N."/>
            <person name="Rogers J."/>
            <person name="Smith J.C."/>
            <person name="Taylor R.G."/>
            <person name="Voigt J."/>
            <person name="Zorn A.M."/>
        </authorList>
    </citation>
    <scope>NUCLEOTIDE SEQUENCE</scope>
</reference>
<reference evidence="2" key="3">
    <citation type="submission" date="2021-03" db="UniProtKB">
        <authorList>
            <consortium name="Ensembl"/>
        </authorList>
    </citation>
    <scope>IDENTIFICATION</scope>
</reference>
<dbReference type="GeneTree" id="ENSGT00940000154669"/>
<dbReference type="Ensembl" id="ENSXETT00000106783">
    <property type="protein sequence ID" value="ENSXETP00000116207"/>
    <property type="gene ID" value="ENSXETG00000046662"/>
</dbReference>
<reference evidence="2" key="2">
    <citation type="journal article" date="2010" name="Science">
        <title>The genome of the Western clawed frog Xenopus tropicalis.</title>
        <authorList>
            <person name="Hellsten U."/>
            <person name="Harland R.M."/>
            <person name="Gilchrist M.J."/>
            <person name="Hendrix D."/>
            <person name="Jurka J."/>
            <person name="Kapitonov V."/>
            <person name="Ovcharenko I."/>
            <person name="Putnam N.H."/>
            <person name="Shu S."/>
            <person name="Taher L."/>
            <person name="Blitz I.L."/>
            <person name="Blumberg B."/>
            <person name="Dichmann D.S."/>
            <person name="Dubchak I."/>
            <person name="Amaya E."/>
            <person name="Detter J.C."/>
            <person name="Fletcher R."/>
            <person name="Gerhard D.S."/>
            <person name="Goodstein D."/>
            <person name="Graves T."/>
            <person name="Grigoriev I.V."/>
            <person name="Grimwood J."/>
            <person name="Kawashima T."/>
            <person name="Lindquist E."/>
            <person name="Lucas S.M."/>
            <person name="Mead P.E."/>
            <person name="Mitros T."/>
            <person name="Ogino H."/>
            <person name="Ohta Y."/>
            <person name="Poliakov A.V."/>
            <person name="Pollet N."/>
            <person name="Robert J."/>
            <person name="Salamov A."/>
            <person name="Sater A.K."/>
            <person name="Schmutz J."/>
            <person name="Terry A."/>
            <person name="Vize P.D."/>
            <person name="Warren W.C."/>
            <person name="Wells D."/>
            <person name="Wills A."/>
            <person name="Wilson R.K."/>
            <person name="Zimmerman L.B."/>
            <person name="Zorn A.M."/>
            <person name="Grainger R."/>
            <person name="Grammer T."/>
            <person name="Khokha M.K."/>
            <person name="Richardson P.M."/>
            <person name="Rokhsar D.S."/>
        </authorList>
    </citation>
    <scope>NUCLEOTIDE SEQUENCE [LARGE SCALE GENOMIC DNA]</scope>
    <source>
        <strain evidence="2">Nigerian</strain>
    </source>
</reference>
<dbReference type="RefSeq" id="NP_001037978.1">
    <property type="nucleotide sequence ID" value="NM_001044513.1"/>
</dbReference>
<dbReference type="OMA" id="QFEIRSI"/>
<dbReference type="Xenbase" id="XB-GENE-29099055">
    <property type="gene designation" value="LOC733763"/>
</dbReference>
<dbReference type="EMBL" id="CR761897">
    <property type="protein sequence ID" value="CAJ83299.1"/>
    <property type="molecule type" value="mRNA"/>
</dbReference>
<proteinExistence type="evidence at transcript level"/>
<reference evidence="4" key="4">
    <citation type="submission" date="2025-04" db="UniProtKB">
        <authorList>
            <consortium name="RefSeq"/>
        </authorList>
    </citation>
    <scope>IDENTIFICATION</scope>
</reference>